<evidence type="ECO:0000256" key="8">
    <source>
        <dbReference type="ARBA" id="ARBA00022832"/>
    </source>
</evidence>
<dbReference type="GO" id="GO:0006631">
    <property type="term" value="P:fatty acid metabolic process"/>
    <property type="evidence" value="ECO:0007669"/>
    <property type="project" value="UniProtKB-KW"/>
</dbReference>
<accession>A0A835CQM0</accession>
<evidence type="ECO:0000313" key="16">
    <source>
        <dbReference type="Proteomes" id="UP000639338"/>
    </source>
</evidence>
<dbReference type="EMBL" id="JACMRX010000004">
    <property type="protein sequence ID" value="KAF7991924.1"/>
    <property type="molecule type" value="Genomic_DNA"/>
</dbReference>
<keyword evidence="8" id="KW-0276">Fatty acid metabolism</keyword>
<keyword evidence="7" id="KW-0378">Hydrolase</keyword>
<comment type="catalytic activity">
    <reaction evidence="13">
        <text>S-hexadecanoyl-L-cysteinyl-[protein] + H2O = L-cysteinyl-[protein] + hexadecanoate + H(+)</text>
        <dbReference type="Rhea" id="RHEA:19233"/>
        <dbReference type="Rhea" id="RHEA-COMP:10131"/>
        <dbReference type="Rhea" id="RHEA-COMP:11032"/>
        <dbReference type="ChEBI" id="CHEBI:7896"/>
        <dbReference type="ChEBI" id="CHEBI:15377"/>
        <dbReference type="ChEBI" id="CHEBI:15378"/>
        <dbReference type="ChEBI" id="CHEBI:29950"/>
        <dbReference type="ChEBI" id="CHEBI:74151"/>
        <dbReference type="EC" id="3.1.2.22"/>
    </reaction>
</comment>
<evidence type="ECO:0000256" key="4">
    <source>
        <dbReference type="ARBA" id="ARBA00012423"/>
    </source>
</evidence>
<keyword evidence="10" id="KW-0539">Nucleus</keyword>
<dbReference type="Pfam" id="PF02230">
    <property type="entry name" value="Abhydrolase_2"/>
    <property type="match status" value="1"/>
</dbReference>
<evidence type="ECO:0000256" key="5">
    <source>
        <dbReference type="ARBA" id="ARBA00022487"/>
    </source>
</evidence>
<keyword evidence="6" id="KW-0963">Cytoplasm</keyword>
<dbReference type="GO" id="GO:0005634">
    <property type="term" value="C:nucleus"/>
    <property type="evidence" value="ECO:0007669"/>
    <property type="project" value="UniProtKB-SubCell"/>
</dbReference>
<evidence type="ECO:0000256" key="7">
    <source>
        <dbReference type="ARBA" id="ARBA00022801"/>
    </source>
</evidence>
<keyword evidence="9" id="KW-0443">Lipid metabolism</keyword>
<comment type="subcellular location">
    <subcellularLocation>
        <location evidence="2">Cytoplasm</location>
    </subcellularLocation>
    <subcellularLocation>
        <location evidence="1">Nucleus</location>
    </subcellularLocation>
</comment>
<evidence type="ECO:0000256" key="10">
    <source>
        <dbReference type="ARBA" id="ARBA00023242"/>
    </source>
</evidence>
<dbReference type="InterPro" id="IPR003140">
    <property type="entry name" value="PLipase/COase/thioEstase"/>
</dbReference>
<evidence type="ECO:0000256" key="1">
    <source>
        <dbReference type="ARBA" id="ARBA00004123"/>
    </source>
</evidence>
<evidence type="ECO:0000256" key="13">
    <source>
        <dbReference type="ARBA" id="ARBA00047337"/>
    </source>
</evidence>
<evidence type="ECO:0000256" key="9">
    <source>
        <dbReference type="ARBA" id="ARBA00023098"/>
    </source>
</evidence>
<feature type="domain" description="Phospholipase/carboxylesterase/thioesterase" evidence="14">
    <location>
        <begin position="3"/>
        <end position="213"/>
    </location>
</feature>
<dbReference type="PANTHER" id="PTHR10655:SF68">
    <property type="entry name" value="PALMITOYL-PROTEIN HYDROLASE"/>
    <property type="match status" value="1"/>
</dbReference>
<dbReference type="AlphaFoldDB" id="A0A835CQM0"/>
<dbReference type="GO" id="GO:0005737">
    <property type="term" value="C:cytoplasm"/>
    <property type="evidence" value="ECO:0007669"/>
    <property type="project" value="UniProtKB-SubCell"/>
</dbReference>
<evidence type="ECO:0000256" key="11">
    <source>
        <dbReference type="ARBA" id="ARBA00029392"/>
    </source>
</evidence>
<dbReference type="FunFam" id="3.40.50.1820:FF:000276">
    <property type="entry name" value="Acyl-protein thioesterase 1"/>
    <property type="match status" value="1"/>
</dbReference>
<comment type="caution">
    <text evidence="15">The sequence shown here is derived from an EMBL/GenBank/DDBJ whole genome shotgun (WGS) entry which is preliminary data.</text>
</comment>
<dbReference type="Gene3D" id="3.40.50.1820">
    <property type="entry name" value="alpha/beta hydrolase"/>
    <property type="match status" value="1"/>
</dbReference>
<reference evidence="15 16" key="1">
    <citation type="submission" date="2020-08" db="EMBL/GenBank/DDBJ databases">
        <title>Aphidius gifuensis genome sequencing and assembly.</title>
        <authorList>
            <person name="Du Z."/>
        </authorList>
    </citation>
    <scope>NUCLEOTIDE SEQUENCE [LARGE SCALE GENOMIC DNA]</scope>
    <source>
        <strain evidence="15">YNYX2018</strain>
        <tissue evidence="15">Adults</tissue>
    </source>
</reference>
<proteinExistence type="inferred from homology"/>
<organism evidence="15 16">
    <name type="scientific">Aphidius gifuensis</name>
    <name type="common">Parasitoid wasp</name>
    <dbReference type="NCBI Taxonomy" id="684658"/>
    <lineage>
        <taxon>Eukaryota</taxon>
        <taxon>Metazoa</taxon>
        <taxon>Ecdysozoa</taxon>
        <taxon>Arthropoda</taxon>
        <taxon>Hexapoda</taxon>
        <taxon>Insecta</taxon>
        <taxon>Pterygota</taxon>
        <taxon>Neoptera</taxon>
        <taxon>Endopterygota</taxon>
        <taxon>Hymenoptera</taxon>
        <taxon>Apocrita</taxon>
        <taxon>Ichneumonoidea</taxon>
        <taxon>Braconidae</taxon>
        <taxon>Aphidiinae</taxon>
        <taxon>Aphidius</taxon>
    </lineage>
</organism>
<evidence type="ECO:0000256" key="3">
    <source>
        <dbReference type="ARBA" id="ARBA00006499"/>
    </source>
</evidence>
<protein>
    <recommendedName>
        <fullName evidence="4">palmitoyl-protein hydrolase</fullName>
        <ecNumber evidence="4">3.1.2.22</ecNumber>
    </recommendedName>
    <alternativeName>
        <fullName evidence="12">Palmitoyl-protein hydrolase</fullName>
    </alternativeName>
</protein>
<comment type="function">
    <text evidence="11">Hydrolyzes fatty acids from S-acylated cysteine residues in proteins with a strong preference for palmitoylated G-alpha proteins over other acyl substrates. Mediates the deacylation of G-alpha proteins such as GPA1 in vivo, but has weak or no activity toward palmitoylated Ras proteins. Has weak lysophospholipase activity in vitro; however such activity may not exist in vivo.</text>
</comment>
<dbReference type="GO" id="GO:0052689">
    <property type="term" value="F:carboxylic ester hydrolase activity"/>
    <property type="evidence" value="ECO:0007669"/>
    <property type="project" value="UniProtKB-KW"/>
</dbReference>
<dbReference type="Proteomes" id="UP000639338">
    <property type="component" value="Unassembled WGS sequence"/>
</dbReference>
<dbReference type="SUPFAM" id="SSF53474">
    <property type="entry name" value="alpha/beta-Hydrolases"/>
    <property type="match status" value="1"/>
</dbReference>
<gene>
    <name evidence="15" type="ORF">HCN44_010725</name>
</gene>
<dbReference type="InterPro" id="IPR029058">
    <property type="entry name" value="AB_hydrolase_fold"/>
</dbReference>
<name>A0A835CQM0_APHGI</name>
<dbReference type="EC" id="3.1.2.22" evidence="4"/>
<dbReference type="PANTHER" id="PTHR10655">
    <property type="entry name" value="LYSOPHOSPHOLIPASE-RELATED"/>
    <property type="match status" value="1"/>
</dbReference>
<comment type="similarity">
    <text evidence="3">Belongs to the AB hydrolase superfamily. AB hydrolase 2 family.</text>
</comment>
<dbReference type="GO" id="GO:0008474">
    <property type="term" value="F:palmitoyl-(protein) hydrolase activity"/>
    <property type="evidence" value="ECO:0007669"/>
    <property type="project" value="UniProtKB-EC"/>
</dbReference>
<dbReference type="InterPro" id="IPR050565">
    <property type="entry name" value="LYPA1-2/EST-like"/>
</dbReference>
<sequence>MSNLVVIKPTAEHTATLIFLHGLTETGNIWASKLKNIQPPFMKIICPTAEKIPMTFQNGYRMNSWFDVEKIGMHEPENEIGIELASKNVHNMIEDEIKLGTPSDRIILGGFSQGGALALYSFITFPKKIGGVALFSAWLPLHNYYPENFVASKDTPLLMCHGKKDSLISFEWGTMTRDVLKSMVQDVNFITYPQLIHEVCDQEIQELKSFIDRVLKT</sequence>
<dbReference type="OrthoDB" id="2418081at2759"/>
<evidence type="ECO:0000256" key="12">
    <source>
        <dbReference type="ARBA" id="ARBA00031195"/>
    </source>
</evidence>
<evidence type="ECO:0000256" key="2">
    <source>
        <dbReference type="ARBA" id="ARBA00004496"/>
    </source>
</evidence>
<evidence type="ECO:0000256" key="6">
    <source>
        <dbReference type="ARBA" id="ARBA00022490"/>
    </source>
</evidence>
<keyword evidence="16" id="KW-1185">Reference proteome</keyword>
<evidence type="ECO:0000313" key="15">
    <source>
        <dbReference type="EMBL" id="KAF7991924.1"/>
    </source>
</evidence>
<evidence type="ECO:0000259" key="14">
    <source>
        <dbReference type="Pfam" id="PF02230"/>
    </source>
</evidence>
<keyword evidence="5" id="KW-0719">Serine esterase</keyword>